<dbReference type="InterPro" id="IPR035246">
    <property type="entry name" value="Spermidine_synt_N"/>
</dbReference>
<dbReference type="AlphaFoldDB" id="A0AAW1YG10"/>
<dbReference type="PANTHER" id="PTHR43317">
    <property type="entry name" value="THERMOSPERMINE SYNTHASE ACAULIS5"/>
    <property type="match status" value="1"/>
</dbReference>
<protein>
    <recommendedName>
        <fullName evidence="5">thermospermine synthase</fullName>
        <ecNumber evidence="5">2.5.1.79</ecNumber>
    </recommendedName>
</protein>
<keyword evidence="3 6" id="KW-0620">Polyamine biosynthesis</keyword>
<dbReference type="Gene3D" id="2.30.140.10">
    <property type="entry name" value="Spermidine synthase, tetramerisation domain"/>
    <property type="match status" value="1"/>
</dbReference>
<dbReference type="FunFam" id="3.40.50.150:FF:000088">
    <property type="entry name" value="Polyamine aminopropyltransferase"/>
    <property type="match status" value="1"/>
</dbReference>
<dbReference type="InterPro" id="IPR037163">
    <property type="entry name" value="Spermidine_synt_N_sf"/>
</dbReference>
<dbReference type="NCBIfam" id="NF037959">
    <property type="entry name" value="MFS_SpdSyn"/>
    <property type="match status" value="1"/>
</dbReference>
<dbReference type="InterPro" id="IPR030374">
    <property type="entry name" value="PABS"/>
</dbReference>
<evidence type="ECO:0000256" key="5">
    <source>
        <dbReference type="ARBA" id="ARBA00049721"/>
    </source>
</evidence>
<accession>A0AAW1YG10</accession>
<dbReference type="EC" id="2.5.1.79" evidence="5"/>
<dbReference type="Pfam" id="PF17284">
    <property type="entry name" value="Spermine_synt_N"/>
    <property type="match status" value="1"/>
</dbReference>
<reference evidence="8 9" key="1">
    <citation type="journal article" date="2023" name="G3 (Bethesda)">
        <title>A chromosome-length genome assembly and annotation of blackberry (Rubus argutus, cv. 'Hillquist').</title>
        <authorList>
            <person name="Bruna T."/>
            <person name="Aryal R."/>
            <person name="Dudchenko O."/>
            <person name="Sargent D.J."/>
            <person name="Mead D."/>
            <person name="Buti M."/>
            <person name="Cavallini A."/>
            <person name="Hytonen T."/>
            <person name="Andres J."/>
            <person name="Pham M."/>
            <person name="Weisz D."/>
            <person name="Mascagni F."/>
            <person name="Usai G."/>
            <person name="Natali L."/>
            <person name="Bassil N."/>
            <person name="Fernandez G.E."/>
            <person name="Lomsadze A."/>
            <person name="Armour M."/>
            <person name="Olukolu B."/>
            <person name="Poorten T."/>
            <person name="Britton C."/>
            <person name="Davik J."/>
            <person name="Ashrafi H."/>
            <person name="Aiden E.L."/>
            <person name="Borodovsky M."/>
            <person name="Worthington M."/>
        </authorList>
    </citation>
    <scope>NUCLEOTIDE SEQUENCE [LARGE SCALE GENOMIC DNA]</scope>
    <source>
        <strain evidence="8">PI 553951</strain>
    </source>
</reference>
<dbReference type="HAMAP" id="MF_00198">
    <property type="entry name" value="Spermidine_synth"/>
    <property type="match status" value="1"/>
</dbReference>
<dbReference type="InterPro" id="IPR001045">
    <property type="entry name" value="Spermi_synthase"/>
</dbReference>
<evidence type="ECO:0000256" key="1">
    <source>
        <dbReference type="ARBA" id="ARBA00007867"/>
    </source>
</evidence>
<evidence type="ECO:0000259" key="7">
    <source>
        <dbReference type="PROSITE" id="PS51006"/>
    </source>
</evidence>
<feature type="active site" description="Proton acceptor" evidence="6">
    <location>
        <position position="193"/>
    </location>
</feature>
<dbReference type="InterPro" id="IPR029063">
    <property type="entry name" value="SAM-dependent_MTases_sf"/>
</dbReference>
<dbReference type="Proteomes" id="UP001457282">
    <property type="component" value="Unassembled WGS sequence"/>
</dbReference>
<dbReference type="PANTHER" id="PTHR43317:SF10">
    <property type="entry name" value="PABS DOMAIN-CONTAINING PROTEIN"/>
    <property type="match status" value="1"/>
</dbReference>
<comment type="catalytic activity">
    <reaction evidence="4">
        <text>S-adenosyl 3-(methylsulfanyl)propylamine + spermidine = thermospermine + S-methyl-5'-thioadenosine + H(+)</text>
        <dbReference type="Rhea" id="RHEA:30515"/>
        <dbReference type="ChEBI" id="CHEBI:15378"/>
        <dbReference type="ChEBI" id="CHEBI:17509"/>
        <dbReference type="ChEBI" id="CHEBI:57443"/>
        <dbReference type="ChEBI" id="CHEBI:57834"/>
        <dbReference type="ChEBI" id="CHEBI:59903"/>
        <dbReference type="EC" id="2.5.1.79"/>
    </reaction>
</comment>
<organism evidence="8 9">
    <name type="scientific">Rubus argutus</name>
    <name type="common">Southern blackberry</name>
    <dbReference type="NCBI Taxonomy" id="59490"/>
    <lineage>
        <taxon>Eukaryota</taxon>
        <taxon>Viridiplantae</taxon>
        <taxon>Streptophyta</taxon>
        <taxon>Embryophyta</taxon>
        <taxon>Tracheophyta</taxon>
        <taxon>Spermatophyta</taxon>
        <taxon>Magnoliopsida</taxon>
        <taxon>eudicotyledons</taxon>
        <taxon>Gunneridae</taxon>
        <taxon>Pentapetalae</taxon>
        <taxon>rosids</taxon>
        <taxon>fabids</taxon>
        <taxon>Rosales</taxon>
        <taxon>Rosaceae</taxon>
        <taxon>Rosoideae</taxon>
        <taxon>Rosoideae incertae sedis</taxon>
        <taxon>Rubus</taxon>
    </lineage>
</organism>
<proteinExistence type="inferred from homology"/>
<dbReference type="GO" id="GO:0006596">
    <property type="term" value="P:polyamine biosynthetic process"/>
    <property type="evidence" value="ECO:0007669"/>
    <property type="project" value="UniProtKB-UniRule"/>
</dbReference>
<dbReference type="GO" id="GO:0010487">
    <property type="term" value="F:thermospermine synthase activity"/>
    <property type="evidence" value="ECO:0007669"/>
    <property type="project" value="UniProtKB-EC"/>
</dbReference>
<dbReference type="EMBL" id="JBEDUW010000001">
    <property type="protein sequence ID" value="KAK9948053.1"/>
    <property type="molecule type" value="Genomic_DNA"/>
</dbReference>
<name>A0AAW1YG10_RUBAR</name>
<evidence type="ECO:0000256" key="3">
    <source>
        <dbReference type="ARBA" id="ARBA00023115"/>
    </source>
</evidence>
<gene>
    <name evidence="8" type="ORF">M0R45_003642</name>
</gene>
<keyword evidence="9" id="KW-1185">Reference proteome</keyword>
<evidence type="ECO:0000256" key="6">
    <source>
        <dbReference type="PROSITE-ProRule" id="PRU00354"/>
    </source>
</evidence>
<dbReference type="PROSITE" id="PS51006">
    <property type="entry name" value="PABS_2"/>
    <property type="match status" value="1"/>
</dbReference>
<evidence type="ECO:0000256" key="2">
    <source>
        <dbReference type="ARBA" id="ARBA00022679"/>
    </source>
</evidence>
<sequence length="350" mass="39675">MAFYAPHSNPDQMFIDLTKNDDYEIPQNDEGRNQQDQNGEEWFEEQLEADLKWSFALNRVLLTGASEFQHVALIDSKRFGKALVIDGRMQSAENDEFIYHECLVHPALLLHQNPQNVFIMGGGEGSTAREVLKHKDLEKVIMCDIDKVVVIFCREHLAANREAFSDNRLQLVFNDAKDELEKTEDKFDVIVGDLPDPIERGPCNNLYTKTFYEQVIKPHLKNNGIFVTQAGPAGILSHKDIFTSIYNTVKHVFKYVFAYTAHVPSYADSCGWVVASDQPLRLDAAQLNSRIQERIRGELLYLDGASIVSSTVVNKTIYTSLLKETNVFTEETTKFCYGHGLTDDAQGNEV</sequence>
<evidence type="ECO:0000313" key="8">
    <source>
        <dbReference type="EMBL" id="KAK9948053.1"/>
    </source>
</evidence>
<feature type="domain" description="PABS" evidence="7">
    <location>
        <begin position="40"/>
        <end position="277"/>
    </location>
</feature>
<comment type="similarity">
    <text evidence="1">Belongs to the spermidine/spermine synthase family.</text>
</comment>
<keyword evidence="2 6" id="KW-0808">Transferase</keyword>
<comment type="caution">
    <text evidence="8">The sequence shown here is derived from an EMBL/GenBank/DDBJ whole genome shotgun (WGS) entry which is preliminary data.</text>
</comment>
<dbReference type="Pfam" id="PF01564">
    <property type="entry name" value="Spermine_synth"/>
    <property type="match status" value="1"/>
</dbReference>
<dbReference type="SUPFAM" id="SSF53335">
    <property type="entry name" value="S-adenosyl-L-methionine-dependent methyltransferases"/>
    <property type="match status" value="1"/>
</dbReference>
<dbReference type="CDD" id="cd02440">
    <property type="entry name" value="AdoMet_MTases"/>
    <property type="match status" value="1"/>
</dbReference>
<evidence type="ECO:0000256" key="4">
    <source>
        <dbReference type="ARBA" id="ARBA00048874"/>
    </source>
</evidence>
<evidence type="ECO:0000313" key="9">
    <source>
        <dbReference type="Proteomes" id="UP001457282"/>
    </source>
</evidence>
<dbReference type="Gene3D" id="3.40.50.150">
    <property type="entry name" value="Vaccinia Virus protein VP39"/>
    <property type="match status" value="1"/>
</dbReference>